<dbReference type="Gene3D" id="3.40.50.1820">
    <property type="entry name" value="alpha/beta hydrolase"/>
    <property type="match status" value="1"/>
</dbReference>
<gene>
    <name evidence="3" type="ORF">HMPREF9429_01784</name>
</gene>
<dbReference type="OrthoDB" id="31158at2"/>
<dbReference type="Pfam" id="PF00326">
    <property type="entry name" value="Peptidase_S9"/>
    <property type="match status" value="1"/>
</dbReference>
<protein>
    <submittedName>
        <fullName evidence="3">Phospholipase/carboxylesterase</fullName>
        <ecNumber evidence="3">3.1.-.-</ecNumber>
    </submittedName>
</protein>
<dbReference type="EMBL" id="AECS01000049">
    <property type="protein sequence ID" value="EFQ03356.1"/>
    <property type="molecule type" value="Genomic_DNA"/>
</dbReference>
<evidence type="ECO:0000256" key="1">
    <source>
        <dbReference type="ARBA" id="ARBA00022801"/>
    </source>
</evidence>
<dbReference type="InterPro" id="IPR001375">
    <property type="entry name" value="Peptidase_S9_cat"/>
</dbReference>
<dbReference type="Proteomes" id="UP000003195">
    <property type="component" value="Unassembled WGS sequence"/>
</dbReference>
<dbReference type="PANTHER" id="PTHR22946">
    <property type="entry name" value="DIENELACTONE HYDROLASE DOMAIN-CONTAINING PROTEIN-RELATED"/>
    <property type="match status" value="1"/>
</dbReference>
<dbReference type="STRING" id="706434.HMPREF9429_01784"/>
<dbReference type="InterPro" id="IPR029058">
    <property type="entry name" value="AB_hydrolase_fold"/>
</dbReference>
<organism evidence="3 4">
    <name type="scientific">Megasphaera micronuciformis F0359</name>
    <dbReference type="NCBI Taxonomy" id="706434"/>
    <lineage>
        <taxon>Bacteria</taxon>
        <taxon>Bacillati</taxon>
        <taxon>Bacillota</taxon>
        <taxon>Negativicutes</taxon>
        <taxon>Veillonellales</taxon>
        <taxon>Veillonellaceae</taxon>
        <taxon>Megasphaera</taxon>
    </lineage>
</organism>
<reference evidence="3 4" key="1">
    <citation type="submission" date="2010-08" db="EMBL/GenBank/DDBJ databases">
        <authorList>
            <person name="Weinstock G."/>
            <person name="Sodergren E."/>
            <person name="Clifton S."/>
            <person name="Fulton L."/>
            <person name="Fulton B."/>
            <person name="Courtney L."/>
            <person name="Fronick C."/>
            <person name="Harrison M."/>
            <person name="Strong C."/>
            <person name="Farmer C."/>
            <person name="Delahaunty K."/>
            <person name="Markovic C."/>
            <person name="Hall O."/>
            <person name="Minx P."/>
            <person name="Tomlinson C."/>
            <person name="Mitreva M."/>
            <person name="Hou S."/>
            <person name="Chen J."/>
            <person name="Wollam A."/>
            <person name="Pepin K.H."/>
            <person name="Johnson M."/>
            <person name="Bhonagiri V."/>
            <person name="Zhang X."/>
            <person name="Suruliraj S."/>
            <person name="Warren W."/>
            <person name="Chinwalla A."/>
            <person name="Mardis E.R."/>
            <person name="Wilson R.K."/>
        </authorList>
    </citation>
    <scope>NUCLEOTIDE SEQUENCE [LARGE SCALE GENOMIC DNA]</scope>
    <source>
        <strain evidence="3 4">F0359</strain>
    </source>
</reference>
<comment type="caution">
    <text evidence="3">The sequence shown here is derived from an EMBL/GenBank/DDBJ whole genome shotgun (WGS) entry which is preliminary data.</text>
</comment>
<proteinExistence type="predicted"/>
<dbReference type="SUPFAM" id="SSF53474">
    <property type="entry name" value="alpha/beta-Hydrolases"/>
    <property type="match status" value="1"/>
</dbReference>
<dbReference type="GO" id="GO:0052689">
    <property type="term" value="F:carboxylic ester hydrolase activity"/>
    <property type="evidence" value="ECO:0007669"/>
    <property type="project" value="UniProtKB-ARBA"/>
</dbReference>
<accession>E2ZE82</accession>
<dbReference type="RefSeq" id="WP_006943191.1">
    <property type="nucleotide sequence ID" value="NZ_GL538212.1"/>
</dbReference>
<evidence type="ECO:0000259" key="2">
    <source>
        <dbReference type="Pfam" id="PF00326"/>
    </source>
</evidence>
<name>E2ZE82_9FIRM</name>
<dbReference type="GO" id="GO:0008236">
    <property type="term" value="F:serine-type peptidase activity"/>
    <property type="evidence" value="ECO:0007669"/>
    <property type="project" value="InterPro"/>
</dbReference>
<dbReference type="AlphaFoldDB" id="E2ZE82"/>
<dbReference type="eggNOG" id="COG1073">
    <property type="taxonomic scope" value="Bacteria"/>
</dbReference>
<dbReference type="HOGENOM" id="CLU_094948_0_0_9"/>
<dbReference type="PANTHER" id="PTHR22946:SF9">
    <property type="entry name" value="POLYKETIDE TRANSFERASE AF380"/>
    <property type="match status" value="1"/>
</dbReference>
<dbReference type="InterPro" id="IPR050261">
    <property type="entry name" value="FrsA_esterase"/>
</dbReference>
<keyword evidence="1 3" id="KW-0378">Hydrolase</keyword>
<sequence length="246" mass="26972">MIEEKALYIDSIPCLVVVPTEDVRGVVIFYHGWSSCKELQSLRARIMASYGYAVIVPDALNHGQRGLIDYDDKQAYPLFWQAVLQSTQEAGALIAYGEAHWPEQKIFVAGHSMGGITALGVVAAQEKVCGAAALNGSGWWNESDRRFRAAWKIDRTSEWQTLLPHIDAADPYNRVEVLSNKSVLLLNGGADDVVDKAAQALYACKLKTAGADVQSVIYDGLGHFVTTNMMGDVVQWLNERIAATGR</sequence>
<dbReference type="GO" id="GO:0006508">
    <property type="term" value="P:proteolysis"/>
    <property type="evidence" value="ECO:0007669"/>
    <property type="project" value="InterPro"/>
</dbReference>
<dbReference type="EC" id="3.1.-.-" evidence="3"/>
<evidence type="ECO:0000313" key="3">
    <source>
        <dbReference type="EMBL" id="EFQ03356.1"/>
    </source>
</evidence>
<feature type="domain" description="Peptidase S9 prolyl oligopeptidase catalytic" evidence="2">
    <location>
        <begin position="42"/>
        <end position="227"/>
    </location>
</feature>
<keyword evidence="4" id="KW-1185">Reference proteome</keyword>
<evidence type="ECO:0000313" key="4">
    <source>
        <dbReference type="Proteomes" id="UP000003195"/>
    </source>
</evidence>